<dbReference type="HOGENOM" id="CLU_016922_4_3_0"/>
<feature type="binding site" evidence="9">
    <location>
        <begin position="343"/>
        <end position="344"/>
    </location>
    <ligand>
        <name>pyridoxal 5'-phosphate</name>
        <dbReference type="ChEBI" id="CHEBI:597326"/>
    </ligand>
</feature>
<dbReference type="FunFam" id="3.40.640.10:FF:000004">
    <property type="entry name" value="Acetylornithine aminotransferase"/>
    <property type="match status" value="1"/>
</dbReference>
<name>I0IPA3_LEPFC</name>
<reference evidence="11 12" key="1">
    <citation type="journal article" date="2012" name="J. Bacteriol.">
        <title>Complete Genome Sequence of Leptospirillum ferrooxidans Strain C2-3, Isolated from a Fresh Volcanic Ash Deposit on the Island of Miyake, Japan.</title>
        <authorList>
            <person name="Fujimura R."/>
            <person name="Sato Y."/>
            <person name="Nishizawa T."/>
            <person name="Oshima K."/>
            <person name="Kim S.-W."/>
            <person name="Hattori M."/>
            <person name="Kamijo T."/>
            <person name="Ohta H."/>
        </authorList>
    </citation>
    <scope>NUCLEOTIDE SEQUENCE [LARGE SCALE GENOMIC DNA]</scope>
    <source>
        <strain evidence="11 12">C2-3</strain>
    </source>
</reference>
<organism evidence="11 12">
    <name type="scientific">Leptospirillum ferrooxidans (strain C2-3)</name>
    <dbReference type="NCBI Taxonomy" id="1162668"/>
    <lineage>
        <taxon>Bacteria</taxon>
        <taxon>Pseudomonadati</taxon>
        <taxon>Nitrospirota</taxon>
        <taxon>Nitrospiria</taxon>
        <taxon>Nitrospirales</taxon>
        <taxon>Nitrospiraceae</taxon>
        <taxon>Leptospirillum</taxon>
    </lineage>
</organism>
<comment type="subcellular location">
    <subcellularLocation>
        <location evidence="9">Cytoplasm</location>
    </subcellularLocation>
</comment>
<dbReference type="GO" id="GO:0009102">
    <property type="term" value="P:biotin biosynthetic process"/>
    <property type="evidence" value="ECO:0007669"/>
    <property type="project" value="UniProtKB-UniRule"/>
</dbReference>
<evidence type="ECO:0000256" key="10">
    <source>
        <dbReference type="SAM" id="MobiDB-lite"/>
    </source>
</evidence>
<dbReference type="InterPro" id="IPR015422">
    <property type="entry name" value="PyrdxlP-dep_Trfase_small"/>
</dbReference>
<keyword evidence="7 9" id="KW-0663">Pyridoxal phosphate</keyword>
<feature type="binding site" evidence="9">
    <location>
        <position position="281"/>
    </location>
    <ligand>
        <name>pyridoxal 5'-phosphate</name>
        <dbReference type="ChEBI" id="CHEBI:597326"/>
    </ligand>
</feature>
<dbReference type="Proteomes" id="UP000007382">
    <property type="component" value="Chromosome"/>
</dbReference>
<comment type="caution">
    <text evidence="9">Lacks conserved residue(s) required for the propagation of feature annotation.</text>
</comment>
<proteinExistence type="inferred from homology"/>
<evidence type="ECO:0000256" key="5">
    <source>
        <dbReference type="ARBA" id="ARBA00022691"/>
    </source>
</evidence>
<evidence type="ECO:0000313" key="12">
    <source>
        <dbReference type="Proteomes" id="UP000007382"/>
    </source>
</evidence>
<dbReference type="PIRSF" id="PIRSF000521">
    <property type="entry name" value="Transaminase_4ab_Lys_Orn"/>
    <property type="match status" value="1"/>
</dbReference>
<dbReference type="InterPro" id="IPR049704">
    <property type="entry name" value="Aminotrans_3_PPA_site"/>
</dbReference>
<dbReference type="PANTHER" id="PTHR42684">
    <property type="entry name" value="ADENOSYLMETHIONINE-8-AMINO-7-OXONONANOATE AMINOTRANSFERASE"/>
    <property type="match status" value="1"/>
</dbReference>
<feature type="binding site" evidence="9">
    <location>
        <begin position="141"/>
        <end position="142"/>
    </location>
    <ligand>
        <name>pyridoxal 5'-phosphate</name>
        <dbReference type="ChEBI" id="CHEBI:597326"/>
    </ligand>
</feature>
<feature type="binding site" evidence="9">
    <location>
        <position position="342"/>
    </location>
    <ligand>
        <name>substrate</name>
    </ligand>
</feature>
<sequence>MPEKESNTHRAPFPSLQERGKSLQDPTGIELLRKIDRKTIMHPFTPLARWEADPFSLITGAEGSYLINEKGERLLDGTASLWVNLLGHKNPVIDQAVKNQLERWAHSTFLGLSHEPGILLAQELVDIAPKGLTRVFFSDNGSTAVEAALKLSYLSRSRKNGSSPPSRFLSFSRGYHGDTLGAVGVGGIDLFHQEFGPLLTPSIKVPAPDCFRCPVGLRKESCHQECFDLFKASLTTHKDETCAVICEPALQAAGGMIVWPHGYLSKIRDLTQEIGIPLILDEVATGFGRTGAMFASDLEDVSPDFLCLGKGLTGGYLPLAATLMTEEVYQRVREAPGAFFHGHSFTANPLGAAAARATLSLLKDNRLIDQVHEKNAIARTILNDLLAGLPGVKNYRSIGLIIAVDLYDGEMPTSSDKMDALRQLCHEQGMIIRPLGNIAYLFPPLSVSMEEWMTMCRILGESIVTCQTKHQH</sequence>
<evidence type="ECO:0000256" key="7">
    <source>
        <dbReference type="ARBA" id="ARBA00022898"/>
    </source>
</evidence>
<accession>I0IPA3</accession>
<evidence type="ECO:0000313" key="11">
    <source>
        <dbReference type="EMBL" id="BAM07102.1"/>
    </source>
</evidence>
<dbReference type="STRING" id="1162668.LFE_1419"/>
<reference evidence="12" key="2">
    <citation type="submission" date="2012-03" db="EMBL/GenBank/DDBJ databases">
        <title>The complete genome sequence of the pioneer microbe on fresh volcanic deposit, Leptospirillum ferrooxidans strain C2-3.</title>
        <authorList>
            <person name="Fujimura R."/>
            <person name="Sato Y."/>
            <person name="Nishizawa T."/>
            <person name="Nanba K."/>
            <person name="Oshima K."/>
            <person name="Hattori M."/>
            <person name="Kamijo T."/>
            <person name="Ohta H."/>
        </authorList>
    </citation>
    <scope>NUCLEOTIDE SEQUENCE [LARGE SCALE GENOMIC DNA]</scope>
    <source>
        <strain evidence="12">C2-3</strain>
    </source>
</reference>
<protein>
    <recommendedName>
        <fullName evidence="9">Adenosylmethionine-8-amino-7-oxononanoate aminotransferase</fullName>
        <ecNumber evidence="9">2.6.1.62</ecNumber>
    </recommendedName>
    <alternativeName>
        <fullName evidence="9">7,8-diamino-pelargonic acid aminotransferase</fullName>
        <shortName evidence="9">DAPA AT</shortName>
        <shortName evidence="9">DAPA aminotransferase</shortName>
    </alternativeName>
    <alternativeName>
        <fullName evidence="9">7,8-diaminononanoate synthase</fullName>
        <shortName evidence="9">DANS</shortName>
    </alternativeName>
    <alternativeName>
        <fullName evidence="9">Diaminopelargonic acid synthase</fullName>
    </alternativeName>
</protein>
<dbReference type="EMBL" id="AP012342">
    <property type="protein sequence ID" value="BAM07102.1"/>
    <property type="molecule type" value="Genomic_DNA"/>
</dbReference>
<dbReference type="CDD" id="cd00610">
    <property type="entry name" value="OAT_like"/>
    <property type="match status" value="1"/>
</dbReference>
<evidence type="ECO:0000256" key="9">
    <source>
        <dbReference type="HAMAP-Rule" id="MF_00834"/>
    </source>
</evidence>
<feature type="site" description="Participates in the substrate recognition with KAPA and in a stacking interaction with the adenine ring of SAM" evidence="9">
    <location>
        <position position="44"/>
    </location>
</feature>
<dbReference type="Gene3D" id="3.40.640.10">
    <property type="entry name" value="Type I PLP-dependent aspartate aminotransferase-like (Major domain)"/>
    <property type="match status" value="1"/>
</dbReference>
<dbReference type="eggNOG" id="COG0161">
    <property type="taxonomic scope" value="Bacteria"/>
</dbReference>
<dbReference type="HAMAP" id="MF_00834">
    <property type="entry name" value="BioA"/>
    <property type="match status" value="1"/>
</dbReference>
<evidence type="ECO:0000256" key="3">
    <source>
        <dbReference type="ARBA" id="ARBA00022576"/>
    </source>
</evidence>
<feature type="region of interest" description="Disordered" evidence="10">
    <location>
        <begin position="1"/>
        <end position="21"/>
    </location>
</feature>
<dbReference type="GO" id="GO:0030170">
    <property type="term" value="F:pyridoxal phosphate binding"/>
    <property type="evidence" value="ECO:0007669"/>
    <property type="project" value="UniProtKB-UniRule"/>
</dbReference>
<evidence type="ECO:0000256" key="2">
    <source>
        <dbReference type="ARBA" id="ARBA00005063"/>
    </source>
</evidence>
<keyword evidence="6 9" id="KW-0093">Biotin biosynthesis</keyword>
<comment type="pathway">
    <text evidence="2 9">Cofactor biosynthesis; biotin biosynthesis; 7,8-diaminononanoate from 8-amino-7-oxononanoate (SAM route): step 1/1.</text>
</comment>
<feature type="binding site" evidence="9">
    <location>
        <position position="175"/>
    </location>
    <ligand>
        <name>substrate</name>
    </ligand>
</feature>
<evidence type="ECO:0000256" key="6">
    <source>
        <dbReference type="ARBA" id="ARBA00022756"/>
    </source>
</evidence>
<keyword evidence="12" id="KW-1185">Reference proteome</keyword>
<evidence type="ECO:0000256" key="8">
    <source>
        <dbReference type="ARBA" id="ARBA00048449"/>
    </source>
</evidence>
<comment type="subunit">
    <text evidence="9">Homodimer.</text>
</comment>
<dbReference type="InterPro" id="IPR005814">
    <property type="entry name" value="Aminotrans_3"/>
</dbReference>
<dbReference type="InterPro" id="IPR015424">
    <property type="entry name" value="PyrdxlP-dep_Trfase"/>
</dbReference>
<dbReference type="GO" id="GO:0005737">
    <property type="term" value="C:cytoplasm"/>
    <property type="evidence" value="ECO:0007669"/>
    <property type="project" value="UniProtKB-SubCell"/>
</dbReference>
<dbReference type="GO" id="GO:0004015">
    <property type="term" value="F:adenosylmethionine-8-amino-7-oxononanoate transaminase activity"/>
    <property type="evidence" value="ECO:0007669"/>
    <property type="project" value="UniProtKB-UniRule"/>
</dbReference>
<comment type="similarity">
    <text evidence="9">Belongs to the class-III pyridoxal-phosphate-dependent aminotransferase family. BioA subfamily.</text>
</comment>
<evidence type="ECO:0000256" key="4">
    <source>
        <dbReference type="ARBA" id="ARBA00022679"/>
    </source>
</evidence>
<dbReference type="InterPro" id="IPR005815">
    <property type="entry name" value="BioA"/>
</dbReference>
<dbReference type="RefSeq" id="WP_014449590.1">
    <property type="nucleotide sequence ID" value="NC_017094.1"/>
</dbReference>
<dbReference type="Pfam" id="PF00202">
    <property type="entry name" value="Aminotran_3"/>
    <property type="match status" value="1"/>
</dbReference>
<dbReference type="OrthoDB" id="9801052at2"/>
<comment type="cofactor">
    <cofactor evidence="1 9">
        <name>pyridoxal 5'-phosphate</name>
        <dbReference type="ChEBI" id="CHEBI:597326"/>
    </cofactor>
</comment>
<feature type="binding site" evidence="9">
    <location>
        <position position="433"/>
    </location>
    <ligand>
        <name>substrate</name>
    </ligand>
</feature>
<dbReference type="PATRIC" id="fig|1162668.3.peg.1687"/>
<keyword evidence="9" id="KW-0963">Cytoplasm</keyword>
<dbReference type="PROSITE" id="PS00600">
    <property type="entry name" value="AA_TRANSFER_CLASS_3"/>
    <property type="match status" value="1"/>
</dbReference>
<dbReference type="Gene3D" id="3.90.1150.10">
    <property type="entry name" value="Aspartate Aminotransferase, domain 1"/>
    <property type="match status" value="1"/>
</dbReference>
<feature type="modified residue" description="N6-(pyridoxal phosphate)lysine" evidence="9">
    <location>
        <position position="310"/>
    </location>
</feature>
<comment type="function">
    <text evidence="9">Catalyzes the transfer of the alpha-amino group from S-adenosyl-L-methionine (SAM) to 7-keto-8-aminopelargonic acid (KAPA) to form 7,8-diaminopelargonic acid (DAPA). It is the only aminotransferase known to utilize SAM as an amino donor.</text>
</comment>
<dbReference type="SUPFAM" id="SSF53383">
    <property type="entry name" value="PLP-dependent transferases"/>
    <property type="match status" value="1"/>
</dbReference>
<dbReference type="InterPro" id="IPR015421">
    <property type="entry name" value="PyrdxlP-dep_Trfase_major"/>
</dbReference>
<dbReference type="AlphaFoldDB" id="I0IPA3"/>
<evidence type="ECO:0000256" key="1">
    <source>
        <dbReference type="ARBA" id="ARBA00001933"/>
    </source>
</evidence>
<dbReference type="EC" id="2.6.1.62" evidence="9"/>
<keyword evidence="3 9" id="KW-0032">Aminotransferase</keyword>
<comment type="catalytic activity">
    <reaction evidence="8 9">
        <text>(8S)-8-amino-7-oxononanoate + S-adenosyl-L-methionine = S-adenosyl-4-methylsulfanyl-2-oxobutanoate + (7R,8S)-7,8-diammoniononanoate</text>
        <dbReference type="Rhea" id="RHEA:16861"/>
        <dbReference type="ChEBI" id="CHEBI:16490"/>
        <dbReference type="ChEBI" id="CHEBI:59789"/>
        <dbReference type="ChEBI" id="CHEBI:149468"/>
        <dbReference type="ChEBI" id="CHEBI:149469"/>
        <dbReference type="EC" id="2.6.1.62"/>
    </reaction>
</comment>
<keyword evidence="5 9" id="KW-0949">S-adenosyl-L-methionine</keyword>
<gene>
    <name evidence="9" type="primary">bioA</name>
    <name evidence="11" type="ordered locus">LFE_1419</name>
</gene>
<dbReference type="NCBIfam" id="TIGR00508">
    <property type="entry name" value="bioA"/>
    <property type="match status" value="1"/>
</dbReference>
<keyword evidence="4 9" id="KW-0808">Transferase</keyword>
<feature type="binding site" evidence="9">
    <location>
        <position position="310"/>
    </location>
    <ligand>
        <name>substrate</name>
    </ligand>
</feature>
<dbReference type="PANTHER" id="PTHR42684:SF17">
    <property type="entry name" value="ADENOSYLMETHIONINE-8-AMINO-7-OXONONANOATE AMINOTRANSFERASE"/>
    <property type="match status" value="1"/>
</dbReference>
<dbReference type="UniPathway" id="UPA00078">
    <property type="reaction ID" value="UER00160"/>
</dbReference>
<dbReference type="KEGG" id="lfc:LFE_1419"/>